<organism evidence="2 3">
    <name type="scientific">Gonapodya prolifera (strain JEL478)</name>
    <name type="common">Monoblepharis prolifera</name>
    <dbReference type="NCBI Taxonomy" id="1344416"/>
    <lineage>
        <taxon>Eukaryota</taxon>
        <taxon>Fungi</taxon>
        <taxon>Fungi incertae sedis</taxon>
        <taxon>Chytridiomycota</taxon>
        <taxon>Chytridiomycota incertae sedis</taxon>
        <taxon>Monoblepharidomycetes</taxon>
        <taxon>Monoblepharidales</taxon>
        <taxon>Gonapodyaceae</taxon>
        <taxon>Gonapodya</taxon>
    </lineage>
</organism>
<protein>
    <submittedName>
        <fullName evidence="2">FAD/NAD(P)-binding domain-containing protein</fullName>
    </submittedName>
</protein>
<dbReference type="InterPro" id="IPR036188">
    <property type="entry name" value="FAD/NAD-bd_sf"/>
</dbReference>
<dbReference type="OMA" id="ANIWSEM"/>
<dbReference type="Gene3D" id="3.50.50.60">
    <property type="entry name" value="FAD/NAD(P)-binding domain"/>
    <property type="match status" value="3"/>
</dbReference>
<dbReference type="PANTHER" id="PTHR42877">
    <property type="entry name" value="L-ORNITHINE N(5)-MONOOXYGENASE-RELATED"/>
    <property type="match status" value="1"/>
</dbReference>
<gene>
    <name evidence="2" type="ORF">M427DRAFT_279277</name>
</gene>
<dbReference type="STRING" id="1344416.A0A139AYL4"/>
<evidence type="ECO:0000313" key="3">
    <source>
        <dbReference type="Proteomes" id="UP000070544"/>
    </source>
</evidence>
<keyword evidence="3" id="KW-1185">Reference proteome</keyword>
<accession>A0A139AYL4</accession>
<dbReference type="PANTHER" id="PTHR42877:SF1">
    <property type="entry name" value="FAD-BINDING MONOOXYGENASE STCW"/>
    <property type="match status" value="1"/>
</dbReference>
<dbReference type="EMBL" id="KQ965732">
    <property type="protein sequence ID" value="KXS21816.1"/>
    <property type="molecule type" value="Genomic_DNA"/>
</dbReference>
<dbReference type="InterPro" id="IPR051209">
    <property type="entry name" value="FAD-bind_Monooxygenase_sf"/>
</dbReference>
<dbReference type="OrthoDB" id="74360at2759"/>
<reference evidence="2 3" key="1">
    <citation type="journal article" date="2015" name="Genome Biol. Evol.">
        <title>Phylogenomic analyses indicate that early fungi evolved digesting cell walls of algal ancestors of land plants.</title>
        <authorList>
            <person name="Chang Y."/>
            <person name="Wang S."/>
            <person name="Sekimoto S."/>
            <person name="Aerts A.L."/>
            <person name="Choi C."/>
            <person name="Clum A."/>
            <person name="LaButti K.M."/>
            <person name="Lindquist E.A."/>
            <person name="Yee Ngan C."/>
            <person name="Ohm R.A."/>
            <person name="Salamov A.A."/>
            <person name="Grigoriev I.V."/>
            <person name="Spatafora J.W."/>
            <person name="Berbee M.L."/>
        </authorList>
    </citation>
    <scope>NUCLEOTIDE SEQUENCE [LARGE SCALE GENOMIC DNA]</scope>
    <source>
        <strain evidence="2 3">JEL478</strain>
    </source>
</reference>
<name>A0A139AYL4_GONPJ</name>
<dbReference type="SUPFAM" id="SSF51905">
    <property type="entry name" value="FAD/NAD(P)-binding domain"/>
    <property type="match status" value="3"/>
</dbReference>
<dbReference type="AlphaFoldDB" id="A0A139AYL4"/>
<proteinExistence type="inferred from homology"/>
<comment type="similarity">
    <text evidence="1">Belongs to the FAD-binding monooxygenase family.</text>
</comment>
<evidence type="ECO:0000313" key="2">
    <source>
        <dbReference type="EMBL" id="KXS21816.1"/>
    </source>
</evidence>
<evidence type="ECO:0000256" key="1">
    <source>
        <dbReference type="ARBA" id="ARBA00010139"/>
    </source>
</evidence>
<dbReference type="Proteomes" id="UP000070544">
    <property type="component" value="Unassembled WGS sequence"/>
</dbReference>
<sequence length="587" mass="66839">MDFASTSASAKVVPIADSQNSSSPCSHPKVENTYPGLSCDVPAHLYSFSWAVNPKWSRPYVPQPELLSYIISVAETFALRPLFTFNVKVTRCEWDDERSVWKVYYKDMNSLKLPAGTTVPIWRALTDPMRDVPGATTEADEEKAIVKLVSELPDTVAEFDFLINTTRFTGSPGLPRIPGALEGAFKGDQFHSMRWPVDGLERVKGKKVAMIGCAAAAAQLVPQVQPLAGHLDLYHRTPNHFMHRPNDLYPADLKEKLATDPLFFKLWREDLGRRFNKNWEETGFLEGEEHKWSTEDAKQNLYENIKDPKLREALWPDFPIWCRRVCFHNDFYPAIAQPNCTVVLDRIVKINETGIVTAAQNSREEKIDESAPQSQHDYDVIIYATGWAVDGNKEPLVTFTGRKGVNLQLKGANIQVLGLNEDGTPKLDLSKLGPFNYFSGMVDEFPNYFAPGSTPFPLGSVIAAMEIDLDYMIKILKYMLRRNLKTIYPKHAAIERFLDVVDERAKKTPYYRGTHHTYHKVFRPDGTYVTRIHFPGSALEFLQLHQFPVWEDFEIEKRTADQAPWVVPSEPIDTPWDNVHKAIHIVR</sequence>